<protein>
    <recommendedName>
        <fullName evidence="2">ZW10 C-terminal helical domain-containing protein</fullName>
    </recommendedName>
</protein>
<evidence type="ECO:0000259" key="2">
    <source>
        <dbReference type="Pfam" id="PF22766"/>
    </source>
</evidence>
<proteinExistence type="predicted"/>
<feature type="compositionally biased region" description="Acidic residues" evidence="1">
    <location>
        <begin position="471"/>
        <end position="503"/>
    </location>
</feature>
<feature type="domain" description="ZW10 C-terminal helical" evidence="2">
    <location>
        <begin position="830"/>
        <end position="973"/>
    </location>
</feature>
<dbReference type="InterPro" id="IPR046362">
    <property type="entry name" value="Zw10/DSL1_C_sf"/>
</dbReference>
<evidence type="ECO:0000256" key="1">
    <source>
        <dbReference type="SAM" id="MobiDB-lite"/>
    </source>
</evidence>
<dbReference type="STRING" id="1137138.A0A067NHZ7"/>
<feature type="compositionally biased region" description="Low complexity" evidence="1">
    <location>
        <begin position="635"/>
        <end position="644"/>
    </location>
</feature>
<dbReference type="HOGENOM" id="CLU_012968_0_0_1"/>
<feature type="region of interest" description="Disordered" evidence="1">
    <location>
        <begin position="635"/>
        <end position="667"/>
    </location>
</feature>
<dbReference type="Proteomes" id="UP000027073">
    <property type="component" value="Unassembled WGS sequence"/>
</dbReference>
<sequence>MAFPIPTHLPRKPAHRDVATEILTKVDQANVASLTPALAASWVSELDAAIQSTQKRIHERIREDLPTVEKHLASSKSIQSRLESLRSNVDALGRTVNDSNTGLLPTLIQTLTSHSELAKEFANASTSLSALSHLLQLKKRFTLLEGLVTSGELCEAAHTCGILEYDLEQAPDALQRSIIYGQLKSNFRVLKDRTREQLAEAYSRSITVSAEEMIISSSVQVRQSTTILQLPSILSSIDSASLLSLLDTLRRDLTHHFIQIVLSQPTSVTSSSTSDFSGNSQHKITLFPTPPSTSSPGQRLESLSAVLEFLSAHLFLALPEERKAPFTKSLNKAMTSSVLNDLLVPNLPTSFSPLPSYLELVQRCIDFEGRLLETDASERPIRLWSNGLRGHYERQRRSILLDLTRNMITSQVDLNDTFNVEIDAPLNSGPTNVVLVQDVASPLPESTDNRTTTTAVDDITDVGDDGASWGLDEDVENNDDGIDESGWGLDDEPTADLSTDIEPDASPSIDSDYSLPSQGSSIDKSGPKDPEPDPSDAWGWNDDDDGSPPTDDSVWDDPWTDDSASASEPKLSEPIPPSPPVLKVPHSTPSTSSPKVATRLEKFSKQKLKHASHLASPAVSSPLVSSPLGIISDYSSSSTLPESSPLKTAMPNKSPDPSSVSDKRPPNLVTVAPKEIYTVTQRMRSVLSMVEDILREGHEFISASTHMPLISSSSSTSSLLLQVAPETLDLFRALYPIVFQQDLETHPSRAMQFSNDCSYLGQEVEKLAVLDYSVNESLGRSRNCLKVLGDSWYSDTIAKHCQAVEDALVSGADGFVQTTDQDRYDECEGALMQVVSLIRRLAAGWKNVLSKTKYYSAIGQLVDAALSQVLKDILALPDITEVESHRLSELCRIPNSLEGLFVEDQAEHPFTAAYVPSWLKFSYLSELLEASMADITYLFEEGALVDFDIEELVRLVRALFADTPLRSATITKILAGHPDISTH</sequence>
<dbReference type="GO" id="GO:0006888">
    <property type="term" value="P:endoplasmic reticulum to Golgi vesicle-mediated transport"/>
    <property type="evidence" value="ECO:0007669"/>
    <property type="project" value="TreeGrafter"/>
</dbReference>
<dbReference type="InParanoid" id="A0A067NHZ7"/>
<dbReference type="AlphaFoldDB" id="A0A067NHZ7"/>
<feature type="region of interest" description="Disordered" evidence="1">
    <location>
        <begin position="441"/>
        <end position="596"/>
    </location>
</feature>
<dbReference type="Gene3D" id="1.10.357.150">
    <property type="match status" value="1"/>
</dbReference>
<dbReference type="GO" id="GO:0007094">
    <property type="term" value="P:mitotic spindle assembly checkpoint signaling"/>
    <property type="evidence" value="ECO:0007669"/>
    <property type="project" value="TreeGrafter"/>
</dbReference>
<dbReference type="GO" id="GO:1990423">
    <property type="term" value="C:RZZ complex"/>
    <property type="evidence" value="ECO:0007669"/>
    <property type="project" value="TreeGrafter"/>
</dbReference>
<accession>A0A067NHZ7</accession>
<dbReference type="Pfam" id="PF22766">
    <property type="entry name" value="ZW10_C2"/>
    <property type="match status" value="1"/>
</dbReference>
<dbReference type="GO" id="GO:0005737">
    <property type="term" value="C:cytoplasm"/>
    <property type="evidence" value="ECO:0007669"/>
    <property type="project" value="GOC"/>
</dbReference>
<dbReference type="InterPro" id="IPR055148">
    <property type="entry name" value="ZW10_C_2"/>
</dbReference>
<name>A0A067NHZ7_PLEO1</name>
<feature type="compositionally biased region" description="Polar residues" evidence="1">
    <location>
        <begin position="508"/>
        <end position="523"/>
    </location>
</feature>
<dbReference type="OrthoDB" id="534815at2759"/>
<dbReference type="PANTHER" id="PTHR12205:SF0">
    <property type="entry name" value="CENTROMERE_KINETOCHORE PROTEIN ZW10 HOMOLOG"/>
    <property type="match status" value="1"/>
</dbReference>
<reference evidence="4" key="1">
    <citation type="journal article" date="2014" name="Proc. Natl. Acad. Sci. U.S.A.">
        <title>Extensive sampling of basidiomycete genomes demonstrates inadequacy of the white-rot/brown-rot paradigm for wood decay fungi.</title>
        <authorList>
            <person name="Riley R."/>
            <person name="Salamov A.A."/>
            <person name="Brown D.W."/>
            <person name="Nagy L.G."/>
            <person name="Floudas D."/>
            <person name="Held B.W."/>
            <person name="Levasseur A."/>
            <person name="Lombard V."/>
            <person name="Morin E."/>
            <person name="Otillar R."/>
            <person name="Lindquist E.A."/>
            <person name="Sun H."/>
            <person name="LaButti K.M."/>
            <person name="Schmutz J."/>
            <person name="Jabbour D."/>
            <person name="Luo H."/>
            <person name="Baker S.E."/>
            <person name="Pisabarro A.G."/>
            <person name="Walton J.D."/>
            <person name="Blanchette R.A."/>
            <person name="Henrissat B."/>
            <person name="Martin F."/>
            <person name="Cullen D."/>
            <person name="Hibbett D.S."/>
            <person name="Grigoriev I.V."/>
        </authorList>
    </citation>
    <scope>NUCLEOTIDE SEQUENCE [LARGE SCALE GENOMIC DNA]</scope>
    <source>
        <strain evidence="4">PC15</strain>
    </source>
</reference>
<dbReference type="PANTHER" id="PTHR12205">
    <property type="entry name" value="CENTROMERE/KINETOCHORE PROTEIN ZW10"/>
    <property type="match status" value="1"/>
</dbReference>
<dbReference type="VEuPathDB" id="FungiDB:PLEOSDRAFT_30007"/>
<dbReference type="EMBL" id="KL198009">
    <property type="protein sequence ID" value="KDQ26605.1"/>
    <property type="molecule type" value="Genomic_DNA"/>
</dbReference>
<evidence type="ECO:0000313" key="4">
    <source>
        <dbReference type="Proteomes" id="UP000027073"/>
    </source>
</evidence>
<organism evidence="3 4">
    <name type="scientific">Pleurotus ostreatus (strain PC15)</name>
    <name type="common">Oyster mushroom</name>
    <dbReference type="NCBI Taxonomy" id="1137138"/>
    <lineage>
        <taxon>Eukaryota</taxon>
        <taxon>Fungi</taxon>
        <taxon>Dikarya</taxon>
        <taxon>Basidiomycota</taxon>
        <taxon>Agaricomycotina</taxon>
        <taxon>Agaricomycetes</taxon>
        <taxon>Agaricomycetidae</taxon>
        <taxon>Agaricales</taxon>
        <taxon>Pleurotineae</taxon>
        <taxon>Pleurotaceae</taxon>
        <taxon>Pleurotus</taxon>
    </lineage>
</organism>
<evidence type="ECO:0000313" key="3">
    <source>
        <dbReference type="EMBL" id="KDQ26605.1"/>
    </source>
</evidence>
<gene>
    <name evidence="3" type="ORF">PLEOSDRAFT_30007</name>
</gene>